<comment type="caution">
    <text evidence="2">The sequence shown here is derived from an EMBL/GenBank/DDBJ whole genome shotgun (WGS) entry which is preliminary data.</text>
</comment>
<evidence type="ECO:0000313" key="3">
    <source>
        <dbReference type="Proteomes" id="UP000593577"/>
    </source>
</evidence>
<name>A0A7J8WTA7_GOSAI</name>
<organism evidence="2 3">
    <name type="scientific">Gossypium aridum</name>
    <name type="common">American cotton</name>
    <name type="synonym">Erioxylum aridum</name>
    <dbReference type="NCBI Taxonomy" id="34290"/>
    <lineage>
        <taxon>Eukaryota</taxon>
        <taxon>Viridiplantae</taxon>
        <taxon>Streptophyta</taxon>
        <taxon>Embryophyta</taxon>
        <taxon>Tracheophyta</taxon>
        <taxon>Spermatophyta</taxon>
        <taxon>Magnoliopsida</taxon>
        <taxon>eudicotyledons</taxon>
        <taxon>Gunneridae</taxon>
        <taxon>Pentapetalae</taxon>
        <taxon>rosids</taxon>
        <taxon>malvids</taxon>
        <taxon>Malvales</taxon>
        <taxon>Malvaceae</taxon>
        <taxon>Malvoideae</taxon>
        <taxon>Gossypium</taxon>
    </lineage>
</organism>
<dbReference type="EMBL" id="JABFAA010000003">
    <property type="protein sequence ID" value="MBA0677894.1"/>
    <property type="molecule type" value="Genomic_DNA"/>
</dbReference>
<evidence type="ECO:0000313" key="2">
    <source>
        <dbReference type="EMBL" id="MBA0677894.1"/>
    </source>
</evidence>
<accession>A0A7J8WTA7</accession>
<keyword evidence="3" id="KW-1185">Reference proteome</keyword>
<dbReference type="Proteomes" id="UP000593577">
    <property type="component" value="Unassembled WGS sequence"/>
</dbReference>
<gene>
    <name evidence="2" type="ORF">Goari_019274</name>
</gene>
<dbReference type="AlphaFoldDB" id="A0A7J8WTA7"/>
<proteinExistence type="predicted"/>
<reference evidence="2 3" key="1">
    <citation type="journal article" date="2019" name="Genome Biol. Evol.">
        <title>Insights into the evolution of the New World diploid cottons (Gossypium, subgenus Houzingenia) based on genome sequencing.</title>
        <authorList>
            <person name="Grover C.E."/>
            <person name="Arick M.A. 2nd"/>
            <person name="Thrash A."/>
            <person name="Conover J.L."/>
            <person name="Sanders W.S."/>
            <person name="Peterson D.G."/>
            <person name="Frelichowski J.E."/>
            <person name="Scheffler J.A."/>
            <person name="Scheffler B.E."/>
            <person name="Wendel J.F."/>
        </authorList>
    </citation>
    <scope>NUCLEOTIDE SEQUENCE [LARGE SCALE GENOMIC DNA]</scope>
    <source>
        <strain evidence="2">185</strain>
        <tissue evidence="2">Leaf</tissue>
    </source>
</reference>
<dbReference type="InterPro" id="IPR025836">
    <property type="entry name" value="Zn_knuckle_CX2CX4HX4C"/>
</dbReference>
<evidence type="ECO:0000259" key="1">
    <source>
        <dbReference type="Pfam" id="PF14392"/>
    </source>
</evidence>
<feature type="domain" description="Zinc knuckle CX2CX4HX4C" evidence="1">
    <location>
        <begin position="65"/>
        <end position="112"/>
    </location>
</feature>
<sequence>MEESGRDDRVGGDEISLLAEELIQLSVKCSMVNSTKKSIACHWVTFGGVIKSEINGDLCRLRIKLDVQKPLHRGIFVSIDNQWKSWISFKYEKLLIFYFGCGRMGHGFKDCLGLTP</sequence>
<protein>
    <recommendedName>
        <fullName evidence="1">Zinc knuckle CX2CX4HX4C domain-containing protein</fullName>
    </recommendedName>
</protein>
<feature type="non-terminal residue" evidence="2">
    <location>
        <position position="1"/>
    </location>
</feature>
<dbReference type="Pfam" id="PF14392">
    <property type="entry name" value="zf-CCHC_4"/>
    <property type="match status" value="1"/>
</dbReference>